<dbReference type="SUPFAM" id="SSF48452">
    <property type="entry name" value="TPR-like"/>
    <property type="match status" value="1"/>
</dbReference>
<dbReference type="Proteomes" id="UP001139701">
    <property type="component" value="Unassembled WGS sequence"/>
</dbReference>
<dbReference type="EMBL" id="JAKUML010000001">
    <property type="protein sequence ID" value="MCJ8145365.1"/>
    <property type="molecule type" value="Genomic_DNA"/>
</dbReference>
<keyword evidence="2" id="KW-1185">Reference proteome</keyword>
<evidence type="ECO:0000313" key="2">
    <source>
        <dbReference type="Proteomes" id="UP001139701"/>
    </source>
</evidence>
<organism evidence="1 2">
    <name type="scientific">Acinetobacter sedimenti</name>
    <dbReference type="NCBI Taxonomy" id="2919922"/>
    <lineage>
        <taxon>Bacteria</taxon>
        <taxon>Pseudomonadati</taxon>
        <taxon>Pseudomonadota</taxon>
        <taxon>Gammaproteobacteria</taxon>
        <taxon>Moraxellales</taxon>
        <taxon>Moraxellaceae</taxon>
        <taxon>Acinetobacter</taxon>
    </lineage>
</organism>
<accession>A0A9X1WUT8</accession>
<evidence type="ECO:0000313" key="1">
    <source>
        <dbReference type="EMBL" id="MCJ8145365.1"/>
    </source>
</evidence>
<dbReference type="Gene3D" id="1.25.40.10">
    <property type="entry name" value="Tetratricopeptide repeat domain"/>
    <property type="match status" value="1"/>
</dbReference>
<dbReference type="Pfam" id="PF06041">
    <property type="entry name" value="DUF924"/>
    <property type="match status" value="1"/>
</dbReference>
<dbReference type="RefSeq" id="WP_241569915.1">
    <property type="nucleotide sequence ID" value="NZ_JAKUML010000001.1"/>
</dbReference>
<proteinExistence type="predicted"/>
<dbReference type="Gene3D" id="1.20.58.320">
    <property type="entry name" value="TPR-like"/>
    <property type="match status" value="1"/>
</dbReference>
<dbReference type="InterPro" id="IPR011990">
    <property type="entry name" value="TPR-like_helical_dom_sf"/>
</dbReference>
<comment type="caution">
    <text evidence="1">The sequence shown here is derived from an EMBL/GenBank/DDBJ whole genome shotgun (WGS) entry which is preliminary data.</text>
</comment>
<sequence>MQAQHVLDFWFDEAHQPFWFEKSDAFDQQINEQFANTHQRAKQCELWGWRSCVEGRLAEIIVLDQFSRNLFRDHPDAFAQDAMALALAQEAVSLKLDQQLDPVQRKFLYMPFMHSESAYVHEFGYKLFQRLGDDVTLDFEKRHKDIIDQFGRYPHRNKILQRESTTAELEFLQQPNSRF</sequence>
<name>A0A9X1WUT8_9GAMM</name>
<dbReference type="AlphaFoldDB" id="A0A9X1WUT8"/>
<protein>
    <submittedName>
        <fullName evidence="1">DUF924 domain-containing protein</fullName>
    </submittedName>
</protein>
<reference evidence="1" key="1">
    <citation type="submission" date="2022-02" db="EMBL/GenBank/DDBJ databases">
        <title>Acinetobacter A3.8 sp. nov., isolated from Sediment (Zhairuo Island).</title>
        <authorList>
            <person name="Zheng K."/>
        </authorList>
    </citation>
    <scope>NUCLEOTIDE SEQUENCE</scope>
    <source>
        <strain evidence="1">A3.8</strain>
    </source>
</reference>
<dbReference type="InterPro" id="IPR010323">
    <property type="entry name" value="DUF924"/>
</dbReference>
<gene>
    <name evidence="1" type="ORF">MKI79_00265</name>
</gene>